<proteinExistence type="predicted"/>
<sequence length="204" mass="22202">MQNYGVIQTDTAGGLGTDSGLNQGQNIQLEGGNVKGIKMDVNDSLVAGFEQQQQQIVQEIQPAKTGQNKAILLGTLWPSSPGLRGKGKYLKLKSLTQLGNNVHISWSKLRDFNNVLSGSDGNGNAHVSSYEVRDFLLCCMDLGLVDLNSTGYHYTWTNNTVWSKIDRTMCTQSWFDSGLQASAKFLPGCLSDCSSCVVSLFELL</sequence>
<evidence type="ECO:0000313" key="1">
    <source>
        <dbReference type="EMBL" id="KAI5656656.1"/>
    </source>
</evidence>
<comment type="caution">
    <text evidence="1">The sequence shown here is derived from an EMBL/GenBank/DDBJ whole genome shotgun (WGS) entry which is preliminary data.</text>
</comment>
<dbReference type="EMBL" id="CM044706">
    <property type="protein sequence ID" value="KAI5656656.1"/>
    <property type="molecule type" value="Genomic_DNA"/>
</dbReference>
<organism evidence="1 2">
    <name type="scientific">Catharanthus roseus</name>
    <name type="common">Madagascar periwinkle</name>
    <name type="synonym">Vinca rosea</name>
    <dbReference type="NCBI Taxonomy" id="4058"/>
    <lineage>
        <taxon>Eukaryota</taxon>
        <taxon>Viridiplantae</taxon>
        <taxon>Streptophyta</taxon>
        <taxon>Embryophyta</taxon>
        <taxon>Tracheophyta</taxon>
        <taxon>Spermatophyta</taxon>
        <taxon>Magnoliopsida</taxon>
        <taxon>eudicotyledons</taxon>
        <taxon>Gunneridae</taxon>
        <taxon>Pentapetalae</taxon>
        <taxon>asterids</taxon>
        <taxon>lamiids</taxon>
        <taxon>Gentianales</taxon>
        <taxon>Apocynaceae</taxon>
        <taxon>Rauvolfioideae</taxon>
        <taxon>Vinceae</taxon>
        <taxon>Catharanthinae</taxon>
        <taxon>Catharanthus</taxon>
    </lineage>
</organism>
<name>A0ACC0AAY0_CATRO</name>
<gene>
    <name evidence="1" type="ORF">M9H77_25449</name>
</gene>
<dbReference type="Proteomes" id="UP001060085">
    <property type="component" value="Linkage Group LG06"/>
</dbReference>
<accession>A0ACC0AAY0</accession>
<protein>
    <submittedName>
        <fullName evidence="1">Uncharacterized protein</fullName>
    </submittedName>
</protein>
<reference evidence="2" key="1">
    <citation type="journal article" date="2023" name="Nat. Plants">
        <title>Single-cell RNA sequencing provides a high-resolution roadmap for understanding the multicellular compartmentation of specialized metabolism.</title>
        <authorList>
            <person name="Sun S."/>
            <person name="Shen X."/>
            <person name="Li Y."/>
            <person name="Li Y."/>
            <person name="Wang S."/>
            <person name="Li R."/>
            <person name="Zhang H."/>
            <person name="Shen G."/>
            <person name="Guo B."/>
            <person name="Wei J."/>
            <person name="Xu J."/>
            <person name="St-Pierre B."/>
            <person name="Chen S."/>
            <person name="Sun C."/>
        </authorList>
    </citation>
    <scope>NUCLEOTIDE SEQUENCE [LARGE SCALE GENOMIC DNA]</scope>
</reference>
<keyword evidence="2" id="KW-1185">Reference proteome</keyword>
<evidence type="ECO:0000313" key="2">
    <source>
        <dbReference type="Proteomes" id="UP001060085"/>
    </source>
</evidence>